<dbReference type="InterPro" id="IPR036291">
    <property type="entry name" value="NAD(P)-bd_dom_sf"/>
</dbReference>
<dbReference type="PROSITE" id="PS51671">
    <property type="entry name" value="ACT"/>
    <property type="match status" value="1"/>
</dbReference>
<reference evidence="12 13" key="1">
    <citation type="journal article" date="2024" name="Front. Microbiol.">
        <title>Novel thermophilic genera Geochorda gen. nov. and Carboxydochorda gen. nov. from the deep terrestrial subsurface reveal the ecophysiological diversity in the class Limnochordia.</title>
        <authorList>
            <person name="Karnachuk O.V."/>
            <person name="Lukina A.P."/>
            <person name="Avakyan M.R."/>
            <person name="Kadnikov V.V."/>
            <person name="Begmatov S."/>
            <person name="Beletsky A.V."/>
            <person name="Vlasova K.G."/>
            <person name="Novikov A.A."/>
            <person name="Shcherbakova V.A."/>
            <person name="Mardanov A.V."/>
            <person name="Ravin N.V."/>
        </authorList>
    </citation>
    <scope>NUCLEOTIDE SEQUENCE [LARGE SCALE GENOMIC DNA]</scope>
    <source>
        <strain evidence="12 13">L945</strain>
    </source>
</reference>
<dbReference type="EC" id="1.3.1.12" evidence="3"/>
<dbReference type="PANTHER" id="PTHR21363">
    <property type="entry name" value="PREPHENATE DEHYDROGENASE"/>
    <property type="match status" value="1"/>
</dbReference>
<dbReference type="InterPro" id="IPR045865">
    <property type="entry name" value="ACT-like_dom_sf"/>
</dbReference>
<comment type="pathway">
    <text evidence="1">Amino-acid biosynthesis; L-tyrosine biosynthesis; (4-hydroxyphenyl)pyruvate from prephenate (NAD(+) route): step 1/1.</text>
</comment>
<dbReference type="EMBL" id="CP141615">
    <property type="protein sequence ID" value="WRP18560.1"/>
    <property type="molecule type" value="Genomic_DNA"/>
</dbReference>
<evidence type="ECO:0000256" key="3">
    <source>
        <dbReference type="ARBA" id="ARBA00012068"/>
    </source>
</evidence>
<dbReference type="InterPro" id="IPR003099">
    <property type="entry name" value="Prephen_DH"/>
</dbReference>
<protein>
    <recommendedName>
        <fullName evidence="4">Prephenate dehydrogenase</fullName>
        <ecNumber evidence="3">1.3.1.12</ecNumber>
    </recommendedName>
</protein>
<keyword evidence="5" id="KW-0827">Tyrosine biosynthesis</keyword>
<dbReference type="PROSITE" id="PS51176">
    <property type="entry name" value="PDH_ADH"/>
    <property type="match status" value="1"/>
</dbReference>
<evidence type="ECO:0000313" key="13">
    <source>
        <dbReference type="Proteomes" id="UP001332192"/>
    </source>
</evidence>
<dbReference type="SUPFAM" id="SSF51735">
    <property type="entry name" value="NAD(P)-binding Rossmann-fold domains"/>
    <property type="match status" value="1"/>
</dbReference>
<dbReference type="InterPro" id="IPR046826">
    <property type="entry name" value="PDH_N"/>
</dbReference>
<dbReference type="RefSeq" id="WP_324717833.1">
    <property type="nucleotide sequence ID" value="NZ_CP141615.1"/>
</dbReference>
<keyword evidence="7" id="KW-0520">NAD</keyword>
<evidence type="ECO:0000256" key="6">
    <source>
        <dbReference type="ARBA" id="ARBA00023002"/>
    </source>
</evidence>
<evidence type="ECO:0000256" key="2">
    <source>
        <dbReference type="ARBA" id="ARBA00007964"/>
    </source>
</evidence>
<keyword evidence="8" id="KW-0028">Amino-acid biosynthesis</keyword>
<dbReference type="Proteomes" id="UP001332192">
    <property type="component" value="Chromosome"/>
</dbReference>
<comment type="similarity">
    <text evidence="2">Belongs to the prephenate/arogenate dehydrogenase family.</text>
</comment>
<dbReference type="SUPFAM" id="SSF55021">
    <property type="entry name" value="ACT-like"/>
    <property type="match status" value="1"/>
</dbReference>
<name>A0ABZ1C123_9FIRM</name>
<evidence type="ECO:0000259" key="11">
    <source>
        <dbReference type="PROSITE" id="PS51671"/>
    </source>
</evidence>
<evidence type="ECO:0000256" key="8">
    <source>
        <dbReference type="ARBA" id="ARBA00023141"/>
    </source>
</evidence>
<keyword evidence="13" id="KW-1185">Reference proteome</keyword>
<evidence type="ECO:0000256" key="5">
    <source>
        <dbReference type="ARBA" id="ARBA00022498"/>
    </source>
</evidence>
<dbReference type="InterPro" id="IPR002912">
    <property type="entry name" value="ACT_dom"/>
</dbReference>
<dbReference type="InterPro" id="IPR046825">
    <property type="entry name" value="PDH_C"/>
</dbReference>
<dbReference type="Pfam" id="PF01842">
    <property type="entry name" value="ACT"/>
    <property type="match status" value="1"/>
</dbReference>
<dbReference type="Pfam" id="PF20463">
    <property type="entry name" value="PDH_C"/>
    <property type="match status" value="1"/>
</dbReference>
<dbReference type="Gene3D" id="3.30.70.260">
    <property type="match status" value="1"/>
</dbReference>
<keyword evidence="8" id="KW-0057">Aromatic amino acid biosynthesis</keyword>
<evidence type="ECO:0000259" key="10">
    <source>
        <dbReference type="PROSITE" id="PS51176"/>
    </source>
</evidence>
<accession>A0ABZ1C123</accession>
<feature type="domain" description="ACT" evidence="11">
    <location>
        <begin position="299"/>
        <end position="368"/>
    </location>
</feature>
<dbReference type="PANTHER" id="PTHR21363:SF0">
    <property type="entry name" value="PREPHENATE DEHYDROGENASE [NADP(+)]"/>
    <property type="match status" value="1"/>
</dbReference>
<evidence type="ECO:0000256" key="4">
    <source>
        <dbReference type="ARBA" id="ARBA00016891"/>
    </source>
</evidence>
<keyword evidence="6" id="KW-0560">Oxidoreductase</keyword>
<dbReference type="Gene3D" id="1.10.3660.10">
    <property type="entry name" value="6-phosphogluconate dehydrogenase C-terminal like domain"/>
    <property type="match status" value="1"/>
</dbReference>
<evidence type="ECO:0000256" key="7">
    <source>
        <dbReference type="ARBA" id="ARBA00023027"/>
    </source>
</evidence>
<dbReference type="InterPro" id="IPR050812">
    <property type="entry name" value="Preph/Arog_dehydrog"/>
</dbReference>
<feature type="domain" description="Prephenate/arogenate dehydrogenase" evidence="10">
    <location>
        <begin position="4"/>
        <end position="294"/>
    </location>
</feature>
<organism evidence="12 13">
    <name type="scientific">Carboxydichorda subterranea</name>
    <dbReference type="NCBI Taxonomy" id="3109565"/>
    <lineage>
        <taxon>Bacteria</taxon>
        <taxon>Bacillati</taxon>
        <taxon>Bacillota</taxon>
        <taxon>Limnochordia</taxon>
        <taxon>Limnochordales</taxon>
        <taxon>Geochordaceae</taxon>
        <taxon>Carboxydichorda</taxon>
    </lineage>
</organism>
<dbReference type="SUPFAM" id="SSF48179">
    <property type="entry name" value="6-phosphogluconate dehydrogenase C-terminal domain-like"/>
    <property type="match status" value="1"/>
</dbReference>
<gene>
    <name evidence="12" type="ORF">U7230_06045</name>
</gene>
<proteinExistence type="inferred from homology"/>
<evidence type="ECO:0000256" key="1">
    <source>
        <dbReference type="ARBA" id="ARBA00005067"/>
    </source>
</evidence>
<evidence type="ECO:0000313" key="12">
    <source>
        <dbReference type="EMBL" id="WRP18560.1"/>
    </source>
</evidence>
<dbReference type="Gene3D" id="3.40.50.720">
    <property type="entry name" value="NAD(P)-binding Rossmann-like Domain"/>
    <property type="match status" value="1"/>
</dbReference>
<evidence type="ECO:0000256" key="9">
    <source>
        <dbReference type="ARBA" id="ARBA00049260"/>
    </source>
</evidence>
<comment type="catalytic activity">
    <reaction evidence="9">
        <text>prephenate + NAD(+) = 3-(4-hydroxyphenyl)pyruvate + CO2 + NADH</text>
        <dbReference type="Rhea" id="RHEA:13869"/>
        <dbReference type="ChEBI" id="CHEBI:16526"/>
        <dbReference type="ChEBI" id="CHEBI:29934"/>
        <dbReference type="ChEBI" id="CHEBI:36242"/>
        <dbReference type="ChEBI" id="CHEBI:57540"/>
        <dbReference type="ChEBI" id="CHEBI:57945"/>
        <dbReference type="EC" id="1.3.1.12"/>
    </reaction>
</comment>
<sequence>MAPLHVAVIGCGLIGGSLGMALRMLPGCGRYVVHAFDREAGRAGEAVQMGAADVAAASIREAVAGADLVVAAVPAEEVAGTVREASSHAPPSAVLTDVASIKGPIVEALAGKTPGGQAFVGGHPMAGSERAGLVAADPFLFQNAVYVLTPVASSPPAAVQRVREMAEAAGAQVVTLSPEEHDAAVAAASHLPHVAAVGLVLAAEACARDGVPVLQLAATGFRDVTRLAMGHEDVWKPILMMNRARLVEALRAFRDALDRIERAVATGDGEAVQSLLQRARALRQAFRLPAKGYGRPIWDLVVRLADRPGAIASVAGALAEEGLNIADIEILRVREGEAGTLRVGFVSEAAMLQAVQVLRRRGLQAWPR</sequence>
<dbReference type="Pfam" id="PF02153">
    <property type="entry name" value="PDH_N"/>
    <property type="match status" value="1"/>
</dbReference>
<dbReference type="InterPro" id="IPR008927">
    <property type="entry name" value="6-PGluconate_DH-like_C_sf"/>
</dbReference>